<keyword evidence="2 4" id="KW-0863">Zinc-finger</keyword>
<evidence type="ECO:0000256" key="5">
    <source>
        <dbReference type="SAM" id="MobiDB-lite"/>
    </source>
</evidence>
<dbReference type="InterPro" id="IPR001841">
    <property type="entry name" value="Znf_RING"/>
</dbReference>
<dbReference type="SMART" id="SM00184">
    <property type="entry name" value="RING"/>
    <property type="match status" value="1"/>
</dbReference>
<evidence type="ECO:0000256" key="4">
    <source>
        <dbReference type="PROSITE-ProRule" id="PRU00175"/>
    </source>
</evidence>
<dbReference type="GO" id="GO:0061630">
    <property type="term" value="F:ubiquitin protein ligase activity"/>
    <property type="evidence" value="ECO:0007669"/>
    <property type="project" value="TreeGrafter"/>
</dbReference>
<dbReference type="GO" id="GO:0008270">
    <property type="term" value="F:zinc ion binding"/>
    <property type="evidence" value="ECO:0007669"/>
    <property type="project" value="UniProtKB-KW"/>
</dbReference>
<dbReference type="OrthoDB" id="1738677at2759"/>
<evidence type="ECO:0000256" key="1">
    <source>
        <dbReference type="ARBA" id="ARBA00022723"/>
    </source>
</evidence>
<keyword evidence="8" id="KW-1185">Reference proteome</keyword>
<evidence type="ECO:0000313" key="7">
    <source>
        <dbReference type="EMBL" id="KAF9604881.1"/>
    </source>
</evidence>
<dbReference type="InterPro" id="IPR045134">
    <property type="entry name" value="UHRF1/2-like"/>
</dbReference>
<dbReference type="Pfam" id="PF13445">
    <property type="entry name" value="zf-RING_UBOX"/>
    <property type="match status" value="1"/>
</dbReference>
<feature type="compositionally biased region" description="Basic and acidic residues" evidence="5">
    <location>
        <begin position="223"/>
        <end position="239"/>
    </location>
</feature>
<dbReference type="GO" id="GO:0044027">
    <property type="term" value="P:negative regulation of gene expression via chromosomal CpG island methylation"/>
    <property type="evidence" value="ECO:0007669"/>
    <property type="project" value="TreeGrafter"/>
</dbReference>
<dbReference type="Proteomes" id="UP000631114">
    <property type="component" value="Unassembled WGS sequence"/>
</dbReference>
<evidence type="ECO:0000256" key="2">
    <source>
        <dbReference type="ARBA" id="ARBA00022771"/>
    </source>
</evidence>
<feature type="compositionally biased region" description="Basic and acidic residues" evidence="5">
    <location>
        <begin position="381"/>
        <end position="393"/>
    </location>
</feature>
<dbReference type="InterPro" id="IPR027370">
    <property type="entry name" value="Znf-RING_euk"/>
</dbReference>
<feature type="compositionally biased region" description="Basic and acidic residues" evidence="5">
    <location>
        <begin position="274"/>
        <end position="292"/>
    </location>
</feature>
<dbReference type="Gene3D" id="3.30.40.10">
    <property type="entry name" value="Zinc/RING finger domain, C3HC4 (zinc finger)"/>
    <property type="match status" value="1"/>
</dbReference>
<dbReference type="InterPro" id="IPR017907">
    <property type="entry name" value="Znf_RING_CS"/>
</dbReference>
<dbReference type="PANTHER" id="PTHR14140">
    <property type="entry name" value="E3 UBIQUITIN-PROTEIN LIGASE UHRF-RELATED"/>
    <property type="match status" value="1"/>
</dbReference>
<dbReference type="PROSITE" id="PS50089">
    <property type="entry name" value="ZF_RING_2"/>
    <property type="match status" value="1"/>
</dbReference>
<dbReference type="SUPFAM" id="SSF57850">
    <property type="entry name" value="RING/U-box"/>
    <property type="match status" value="1"/>
</dbReference>
<feature type="compositionally biased region" description="Acidic residues" evidence="5">
    <location>
        <begin position="213"/>
        <end position="222"/>
    </location>
</feature>
<feature type="region of interest" description="Disordered" evidence="5">
    <location>
        <begin position="212"/>
        <end position="431"/>
    </location>
</feature>
<evidence type="ECO:0000256" key="3">
    <source>
        <dbReference type="ARBA" id="ARBA00022833"/>
    </source>
</evidence>
<accession>A0A835HUA0</accession>
<feature type="region of interest" description="Disordered" evidence="5">
    <location>
        <begin position="98"/>
        <end position="121"/>
    </location>
</feature>
<reference evidence="7 8" key="1">
    <citation type="submission" date="2020-10" db="EMBL/GenBank/DDBJ databases">
        <title>The Coptis chinensis genome and diversification of protoberbering-type alkaloids.</title>
        <authorList>
            <person name="Wang B."/>
            <person name="Shu S."/>
            <person name="Song C."/>
            <person name="Liu Y."/>
        </authorList>
    </citation>
    <scope>NUCLEOTIDE SEQUENCE [LARGE SCALE GENOMIC DNA]</scope>
    <source>
        <strain evidence="7">HL-2020</strain>
        <tissue evidence="7">Leaf</tissue>
    </source>
</reference>
<sequence length="431" mass="47768">MVKVLANPCAYSTYGVTTSPIVTCRAPPRATRSDFSAKVKNPNGQNRGLPMQEATKGVRLPPQGCEIPRVNQVRGRGCGYQRPVQRWVDGDRNFWEQPIPRNVRQENSGRSPSPPTDRSGQAEFSCLICRKVMTLPLTTPCAHNFCKNCLESSFAGQTFVKERTCEGRRTLRAQKNIMKCPSCPMDISDFLQNPQINRELMDVIESLQNMTEENVEDTEDKVEDSCKEESDDAGEKPEAGAEDTEVGMESFEILDGEEEATENSPIKTKPKQANIDKEQNEKSPPKKSDNKAGMESAEEATESNPTKSKPKLTNVDREQNQVSPKKKPGAMNGDKKDDLSNYEVPKSGNEDMQTPKCDGKRKRKKVDKDICGSLPGGVRTRSMDSKVLVDVRNDSLSSEKSGGKQPYKRKKANDADVVSKLGGVKTRSNKS</sequence>
<dbReference type="GO" id="GO:0016567">
    <property type="term" value="P:protein ubiquitination"/>
    <property type="evidence" value="ECO:0007669"/>
    <property type="project" value="TreeGrafter"/>
</dbReference>
<dbReference type="PROSITE" id="PS00518">
    <property type="entry name" value="ZF_RING_1"/>
    <property type="match status" value="1"/>
</dbReference>
<keyword evidence="3" id="KW-0862">Zinc</keyword>
<feature type="compositionally biased region" description="Acidic residues" evidence="5">
    <location>
        <begin position="240"/>
        <end position="261"/>
    </location>
</feature>
<dbReference type="AlphaFoldDB" id="A0A835HUA0"/>
<dbReference type="InterPro" id="IPR013083">
    <property type="entry name" value="Znf_RING/FYVE/PHD"/>
</dbReference>
<evidence type="ECO:0000259" key="6">
    <source>
        <dbReference type="PROSITE" id="PS50089"/>
    </source>
</evidence>
<name>A0A835HUA0_9MAGN</name>
<comment type="caution">
    <text evidence="7">The sequence shown here is derived from an EMBL/GenBank/DDBJ whole genome shotgun (WGS) entry which is preliminary data.</text>
</comment>
<dbReference type="PANTHER" id="PTHR14140:SF27">
    <property type="entry name" value="OS04G0289800 PROTEIN"/>
    <property type="match status" value="1"/>
</dbReference>
<keyword evidence="1" id="KW-0479">Metal-binding</keyword>
<proteinExistence type="predicted"/>
<organism evidence="7 8">
    <name type="scientific">Coptis chinensis</name>
    <dbReference type="NCBI Taxonomy" id="261450"/>
    <lineage>
        <taxon>Eukaryota</taxon>
        <taxon>Viridiplantae</taxon>
        <taxon>Streptophyta</taxon>
        <taxon>Embryophyta</taxon>
        <taxon>Tracheophyta</taxon>
        <taxon>Spermatophyta</taxon>
        <taxon>Magnoliopsida</taxon>
        <taxon>Ranunculales</taxon>
        <taxon>Ranunculaceae</taxon>
        <taxon>Coptidoideae</taxon>
        <taxon>Coptis</taxon>
    </lineage>
</organism>
<dbReference type="EMBL" id="JADFTS010000005">
    <property type="protein sequence ID" value="KAF9604881.1"/>
    <property type="molecule type" value="Genomic_DNA"/>
</dbReference>
<feature type="compositionally biased region" description="Polar residues" evidence="5">
    <location>
        <begin position="105"/>
        <end position="119"/>
    </location>
</feature>
<feature type="domain" description="RING-type" evidence="6">
    <location>
        <begin position="126"/>
        <end position="183"/>
    </location>
</feature>
<gene>
    <name evidence="7" type="ORF">IFM89_011163</name>
</gene>
<evidence type="ECO:0000313" key="8">
    <source>
        <dbReference type="Proteomes" id="UP000631114"/>
    </source>
</evidence>
<protein>
    <recommendedName>
        <fullName evidence="6">RING-type domain-containing protein</fullName>
    </recommendedName>
</protein>